<sequence>MSIEWTLIAFTVFVGLGCGTFVSSVIMTEWVGMAKQVRVTSSIVALVALAIGGFSSVLHLGHPERIFGALGHPTSGIFMESTMLGLVALDIIIYLVAMRRNASNSTLKLISTVGTIPAIILAFAVGYTYVLAARPAWNTLILPFIYLASAGVMGCFSLGVLIARTNNANSTLTTTAEESAATNENSSAAAKIKRAMIISLTIHAVLIIAYLVHLAVAPYPDFTRSAARVLTGDLALLFWGGLVLLGLLIPVALISPFNKKKAHLTTPFASLALGFACILISSAVFRGLMFSLGSSVKQFL</sequence>
<dbReference type="AlphaFoldDB" id="A0A098B6G0"/>
<evidence type="ECO:0000313" key="2">
    <source>
        <dbReference type="EMBL" id="CDX04468.1"/>
    </source>
</evidence>
<feature type="transmembrane region" description="Helical" evidence="1">
    <location>
        <begin position="109"/>
        <end position="132"/>
    </location>
</feature>
<keyword evidence="1" id="KW-1133">Transmembrane helix</keyword>
<organism evidence="2">
    <name type="scientific">Desulfitobacterium hafniense</name>
    <name type="common">Desulfitobacterium frappieri</name>
    <dbReference type="NCBI Taxonomy" id="49338"/>
    <lineage>
        <taxon>Bacteria</taxon>
        <taxon>Bacillati</taxon>
        <taxon>Bacillota</taxon>
        <taxon>Clostridia</taxon>
        <taxon>Eubacteriales</taxon>
        <taxon>Desulfitobacteriaceae</taxon>
        <taxon>Desulfitobacterium</taxon>
    </lineage>
</organism>
<keyword evidence="1" id="KW-0472">Membrane</keyword>
<accession>A0A098B6G0</accession>
<feature type="transmembrane region" description="Helical" evidence="1">
    <location>
        <begin position="195"/>
        <end position="216"/>
    </location>
</feature>
<feature type="transmembrane region" description="Helical" evidence="1">
    <location>
        <begin position="236"/>
        <end position="256"/>
    </location>
</feature>
<proteinExistence type="predicted"/>
<evidence type="ECO:0000256" key="1">
    <source>
        <dbReference type="SAM" id="Phobius"/>
    </source>
</evidence>
<reference evidence="2" key="1">
    <citation type="submission" date="2014-07" db="EMBL/GenBank/DDBJ databases">
        <authorList>
            <person name="Hornung V.Bastian."/>
        </authorList>
    </citation>
    <scope>NUCLEOTIDE SEQUENCE</scope>
    <source>
        <strain evidence="2">PCE-S</strain>
    </source>
</reference>
<dbReference type="PATRIC" id="fig|49338.4.peg.4930"/>
<dbReference type="RefSeq" id="WP_172625418.1">
    <property type="nucleotide sequence ID" value="NZ_LK996017.1"/>
</dbReference>
<feature type="transmembrane region" description="Helical" evidence="1">
    <location>
        <begin position="268"/>
        <end position="290"/>
    </location>
</feature>
<protein>
    <submittedName>
        <fullName evidence="2">Molybdopterin oxidoreductase, anchor subunit</fullName>
    </submittedName>
</protein>
<feature type="transmembrane region" description="Helical" evidence="1">
    <location>
        <begin position="39"/>
        <end position="57"/>
    </location>
</feature>
<feature type="transmembrane region" description="Helical" evidence="1">
    <location>
        <begin position="144"/>
        <end position="163"/>
    </location>
</feature>
<name>A0A098B6G0_DESHA</name>
<dbReference type="InterPro" id="IPR007059">
    <property type="entry name" value="DmsC"/>
</dbReference>
<dbReference type="PANTHER" id="PTHR34856:SF2">
    <property type="entry name" value="PROTEIN NRFD"/>
    <property type="match status" value="1"/>
</dbReference>
<dbReference type="InterPro" id="IPR052049">
    <property type="entry name" value="Electron_transfer_protein"/>
</dbReference>
<dbReference type="Pfam" id="PF04976">
    <property type="entry name" value="DmsC"/>
    <property type="match status" value="1"/>
</dbReference>
<dbReference type="PANTHER" id="PTHR34856">
    <property type="entry name" value="PROTEIN NRFD"/>
    <property type="match status" value="1"/>
</dbReference>
<gene>
    <name evidence="2" type="ORF">DPCES_4582</name>
</gene>
<dbReference type="GO" id="GO:0019645">
    <property type="term" value="P:anaerobic electron transport chain"/>
    <property type="evidence" value="ECO:0007669"/>
    <property type="project" value="InterPro"/>
</dbReference>
<dbReference type="GO" id="GO:0005886">
    <property type="term" value="C:plasma membrane"/>
    <property type="evidence" value="ECO:0007669"/>
    <property type="project" value="TreeGrafter"/>
</dbReference>
<keyword evidence="1" id="KW-0812">Transmembrane</keyword>
<feature type="transmembrane region" description="Helical" evidence="1">
    <location>
        <begin position="77"/>
        <end position="97"/>
    </location>
</feature>
<feature type="transmembrane region" description="Helical" evidence="1">
    <location>
        <begin position="6"/>
        <end position="27"/>
    </location>
</feature>
<dbReference type="EMBL" id="LK996017">
    <property type="protein sequence ID" value="CDX04468.1"/>
    <property type="molecule type" value="Genomic_DNA"/>
</dbReference>